<comment type="subcellular location">
    <subcellularLocation>
        <location evidence="1">Nucleus</location>
    </subcellularLocation>
</comment>
<sequence>MDLDPHVHHTTVKLEEMPHAVPVHQVTRSNSLSMTHVGSMSDGLSDDPSSPESTAFDDTDLLTAPSVGMHDDVTDEVTAQLAAAGPIGMAAAAAIITGKRRKKSYHFETNPSIRKRQATRLLRKLKQLLTEYTTRVGQQACIVVCCPGKLGASFKCFGAAPLENIVKNRKNIIMEDLENALAQQAPSIPDTNPDLHELPPLVIEGIPTPVDKMTQAQLRAFIPIMLKYSTGRGKPGWGRDNTKPPWWPEEVPWANVRSDVRNEMDKQKISWTNALRKVVRNCYRYHGREELLDAFASADNQMEQHNTQQTQVFTSQYPHLVHTINNADGTVSIIQVDATGAVTTLSESASQSEATQAVATLAEVAASQGEVIYGSHSMDHHSTLTHDHGGVVTSISESALHDGQLLLGDAVSAAAALVGVQDQNTAVVSIPVHAAAAMMQIQGTNLIPVSIANGGGGVQFIATSSLSNFQLQAANEQQTNAQQTVTQNRQPPSLSAQPSEDNLASMDVPMTDPSPPVSPSPPLVQEQHSANELGVHQHSTNEMTVHQNSTNEMVVHQNSTNEMTIHQQQPPNEISVPMATQAVEVATMHDQQTNSVTGT</sequence>
<keyword evidence="6" id="KW-0539">Nucleus</keyword>
<dbReference type="PANTHER" id="PTHR20338">
    <property type="entry name" value="NUCLEAR RESPIRATORY FACTOR 1"/>
    <property type="match status" value="1"/>
</dbReference>
<dbReference type="AlphaFoldDB" id="A0A7M5X7H1"/>
<feature type="region of interest" description="Disordered" evidence="7">
    <location>
        <begin position="34"/>
        <end position="59"/>
    </location>
</feature>
<organism evidence="9 10">
    <name type="scientific">Clytia hemisphaerica</name>
    <dbReference type="NCBI Taxonomy" id="252671"/>
    <lineage>
        <taxon>Eukaryota</taxon>
        <taxon>Metazoa</taxon>
        <taxon>Cnidaria</taxon>
        <taxon>Hydrozoa</taxon>
        <taxon>Hydroidolina</taxon>
        <taxon>Leptothecata</taxon>
        <taxon>Obeliida</taxon>
        <taxon>Clytiidae</taxon>
        <taxon>Clytia</taxon>
    </lineage>
</organism>
<protein>
    <recommendedName>
        <fullName evidence="8">Nuclear respiratory factor 1 NLS/DNA-binding dimerisation domain-containing protein</fullName>
    </recommendedName>
</protein>
<name>A0A7M5X7H1_9CNID</name>
<evidence type="ECO:0000256" key="2">
    <source>
        <dbReference type="ARBA" id="ARBA00005713"/>
    </source>
</evidence>
<comment type="similarity">
    <text evidence="2">Belongs to the NRF1/Ewg family.</text>
</comment>
<dbReference type="GO" id="GO:0006357">
    <property type="term" value="P:regulation of transcription by RNA polymerase II"/>
    <property type="evidence" value="ECO:0007669"/>
    <property type="project" value="InterPro"/>
</dbReference>
<feature type="domain" description="Nuclear respiratory factor 1 NLS/DNA-binding dimerisation" evidence="8">
    <location>
        <begin position="85"/>
        <end position="295"/>
    </location>
</feature>
<dbReference type="EnsemblMetazoa" id="CLYHEMT018623.1">
    <property type="protein sequence ID" value="CLYHEMP018623.1"/>
    <property type="gene ID" value="CLYHEMG018623"/>
</dbReference>
<keyword evidence="3" id="KW-0805">Transcription regulation</keyword>
<dbReference type="GeneID" id="136818850"/>
<feature type="compositionally biased region" description="Low complexity" evidence="7">
    <location>
        <begin position="473"/>
        <end position="490"/>
    </location>
</feature>
<evidence type="ECO:0000259" key="8">
    <source>
        <dbReference type="Pfam" id="PF10491"/>
    </source>
</evidence>
<dbReference type="RefSeq" id="XP_066931179.1">
    <property type="nucleotide sequence ID" value="XM_067075078.1"/>
</dbReference>
<reference evidence="9" key="1">
    <citation type="submission" date="2021-01" db="UniProtKB">
        <authorList>
            <consortium name="EnsemblMetazoa"/>
        </authorList>
    </citation>
    <scope>IDENTIFICATION</scope>
</reference>
<evidence type="ECO:0000256" key="3">
    <source>
        <dbReference type="ARBA" id="ARBA00023015"/>
    </source>
</evidence>
<feature type="compositionally biased region" description="Pro residues" evidence="7">
    <location>
        <begin position="512"/>
        <end position="522"/>
    </location>
</feature>
<accession>A0A7M5X7H1</accession>
<evidence type="ECO:0000256" key="6">
    <source>
        <dbReference type="ARBA" id="ARBA00023242"/>
    </source>
</evidence>
<evidence type="ECO:0000256" key="4">
    <source>
        <dbReference type="ARBA" id="ARBA00023125"/>
    </source>
</evidence>
<dbReference type="GO" id="GO:0003677">
    <property type="term" value="F:DNA binding"/>
    <property type="evidence" value="ECO:0007669"/>
    <property type="project" value="UniProtKB-KW"/>
</dbReference>
<feature type="compositionally biased region" description="Polar residues" evidence="7">
    <location>
        <begin position="491"/>
        <end position="502"/>
    </location>
</feature>
<evidence type="ECO:0000313" key="10">
    <source>
        <dbReference type="Proteomes" id="UP000594262"/>
    </source>
</evidence>
<dbReference type="GO" id="GO:0003700">
    <property type="term" value="F:DNA-binding transcription factor activity"/>
    <property type="evidence" value="ECO:0007669"/>
    <property type="project" value="InterPro"/>
</dbReference>
<dbReference type="EnsemblMetazoa" id="CLYHEMT018623.2">
    <property type="protein sequence ID" value="CLYHEMP018623.2"/>
    <property type="gene ID" value="CLYHEMG018623"/>
</dbReference>
<proteinExistence type="inferred from homology"/>
<evidence type="ECO:0000256" key="5">
    <source>
        <dbReference type="ARBA" id="ARBA00023163"/>
    </source>
</evidence>
<evidence type="ECO:0000256" key="7">
    <source>
        <dbReference type="SAM" id="MobiDB-lite"/>
    </source>
</evidence>
<dbReference type="OrthoDB" id="10031051at2759"/>
<keyword evidence="10" id="KW-1185">Reference proteome</keyword>
<dbReference type="InterPro" id="IPR019525">
    <property type="entry name" value="Nrf1_NLS/DNA-bd_dimer"/>
</dbReference>
<feature type="region of interest" description="Disordered" evidence="7">
    <location>
        <begin position="473"/>
        <end position="525"/>
    </location>
</feature>
<evidence type="ECO:0000313" key="9">
    <source>
        <dbReference type="EnsemblMetazoa" id="CLYHEMP018623.2"/>
    </source>
</evidence>
<keyword evidence="5" id="KW-0804">Transcription</keyword>
<keyword evidence="4" id="KW-0238">DNA-binding</keyword>
<dbReference type="RefSeq" id="XP_066931181.1">
    <property type="nucleotide sequence ID" value="XM_067075080.1"/>
</dbReference>
<dbReference type="Proteomes" id="UP000594262">
    <property type="component" value="Unplaced"/>
</dbReference>
<dbReference type="Pfam" id="PF10491">
    <property type="entry name" value="Nrf1_DNA-bind"/>
    <property type="match status" value="1"/>
</dbReference>
<evidence type="ECO:0000256" key="1">
    <source>
        <dbReference type="ARBA" id="ARBA00004123"/>
    </source>
</evidence>
<dbReference type="InterPro" id="IPR039142">
    <property type="entry name" value="NRF1/Ewg"/>
</dbReference>
<dbReference type="GO" id="GO:0005634">
    <property type="term" value="C:nucleus"/>
    <property type="evidence" value="ECO:0007669"/>
    <property type="project" value="UniProtKB-SubCell"/>
</dbReference>